<comment type="caution">
    <text evidence="3">The sequence shown here is derived from an EMBL/GenBank/DDBJ whole genome shotgun (WGS) entry which is preliminary data.</text>
</comment>
<evidence type="ECO:0000256" key="1">
    <source>
        <dbReference type="SAM" id="MobiDB-lite"/>
    </source>
</evidence>
<evidence type="ECO:0000313" key="3">
    <source>
        <dbReference type="EMBL" id="MDQ2584172.1"/>
    </source>
</evidence>
<dbReference type="EMBL" id="NSDM01000003">
    <property type="protein sequence ID" value="MDQ2584172.1"/>
    <property type="molecule type" value="Genomic_DNA"/>
</dbReference>
<dbReference type="Proteomes" id="UP001225605">
    <property type="component" value="Unassembled WGS sequence"/>
</dbReference>
<name>A0ABU0WWM1_9PSEU</name>
<feature type="region of interest" description="Disordered" evidence="1">
    <location>
        <begin position="123"/>
        <end position="186"/>
    </location>
</feature>
<proteinExistence type="predicted"/>
<keyword evidence="2" id="KW-0472">Membrane</keyword>
<feature type="compositionally biased region" description="Basic and acidic residues" evidence="1">
    <location>
        <begin position="72"/>
        <end position="89"/>
    </location>
</feature>
<feature type="compositionally biased region" description="Polar residues" evidence="1">
    <location>
        <begin position="134"/>
        <end position="158"/>
    </location>
</feature>
<feature type="region of interest" description="Disordered" evidence="1">
    <location>
        <begin position="72"/>
        <end position="92"/>
    </location>
</feature>
<sequence length="186" mass="20164">MVWFFTQTFVLCTAAFIAGAALTWLPLRAVIRDLRAQVRSAVVRPVRAALPPAPTGERVEESVVLPEPGARRAVDEPDRAPTGEFEVKGSSKSRIFHTAESPYFKRMKGDVVFRSAAEAERAGYTRWAPKTPRTPRTSGTPDAARNSTTAKSAKTSGVQRAPGTRRTPGASRTRTPAREESRASAG</sequence>
<accession>A0ABU0WWM1</accession>
<evidence type="ECO:0000256" key="2">
    <source>
        <dbReference type="SAM" id="Phobius"/>
    </source>
</evidence>
<keyword evidence="4" id="KW-1185">Reference proteome</keyword>
<reference evidence="3 4" key="1">
    <citation type="submission" date="2017-06" db="EMBL/GenBank/DDBJ databases">
        <title>Cultured bacterium strain Saccharothrix yanglingensis Hhs.015.</title>
        <authorList>
            <person name="Xia Y."/>
        </authorList>
    </citation>
    <scope>NUCLEOTIDE SEQUENCE [LARGE SCALE GENOMIC DNA]</scope>
    <source>
        <strain evidence="3 4">Hhs.015</strain>
    </source>
</reference>
<feature type="transmembrane region" description="Helical" evidence="2">
    <location>
        <begin position="6"/>
        <end position="27"/>
    </location>
</feature>
<feature type="compositionally biased region" description="Basic and acidic residues" evidence="1">
    <location>
        <begin position="176"/>
        <end position="186"/>
    </location>
</feature>
<evidence type="ECO:0000313" key="4">
    <source>
        <dbReference type="Proteomes" id="UP001225605"/>
    </source>
</evidence>
<dbReference type="RefSeq" id="WP_306745294.1">
    <property type="nucleotide sequence ID" value="NZ_NSDM01000003.1"/>
</dbReference>
<keyword evidence="2" id="KW-1133">Transmembrane helix</keyword>
<protein>
    <recommendedName>
        <fullName evidence="5">Secreted protein</fullName>
    </recommendedName>
</protein>
<keyword evidence="2" id="KW-0812">Transmembrane</keyword>
<organism evidence="3 4">
    <name type="scientific">Saccharothrix yanglingensis</name>
    <dbReference type="NCBI Taxonomy" id="659496"/>
    <lineage>
        <taxon>Bacteria</taxon>
        <taxon>Bacillati</taxon>
        <taxon>Actinomycetota</taxon>
        <taxon>Actinomycetes</taxon>
        <taxon>Pseudonocardiales</taxon>
        <taxon>Pseudonocardiaceae</taxon>
        <taxon>Saccharothrix</taxon>
    </lineage>
</organism>
<gene>
    <name evidence="3" type="ORF">CKY47_09295</name>
</gene>
<evidence type="ECO:0008006" key="5">
    <source>
        <dbReference type="Google" id="ProtNLM"/>
    </source>
</evidence>